<proteinExistence type="predicted"/>
<accession>A0A3B6XC55</accession>
<protein>
    <submittedName>
        <fullName evidence="1">Uncharacterized protein</fullName>
    </submittedName>
</protein>
<dbReference type="EMBL" id="CP029332">
    <property type="protein sequence ID" value="AXO24232.1"/>
    <property type="molecule type" value="Genomic_DNA"/>
</dbReference>
<name>A0A3B6XC55_MYCAV</name>
<dbReference type="AlphaFoldDB" id="A0A3B6XC55"/>
<organism evidence="1 2">
    <name type="scientific">Mycobacterium avium subsp. hominissuis</name>
    <dbReference type="NCBI Taxonomy" id="439334"/>
    <lineage>
        <taxon>Bacteria</taxon>
        <taxon>Bacillati</taxon>
        <taxon>Actinomycetota</taxon>
        <taxon>Actinomycetes</taxon>
        <taxon>Mycobacteriales</taxon>
        <taxon>Mycobacteriaceae</taxon>
        <taxon>Mycobacterium</taxon>
        <taxon>Mycobacterium avium complex (MAC)</taxon>
    </lineage>
</organism>
<sequence>MLVSFRPVSASSLHSLLSFQVWPINPVVCGGPYPSKRVRNLILEKVSRLDAFSGYPVRTWLSSRAPGGTTGIPEVRPSRSSRTRDRFPDFYHCRRSGGCVGL</sequence>
<gene>
    <name evidence="1" type="ORF">DFS55_17855</name>
</gene>
<evidence type="ECO:0000313" key="1">
    <source>
        <dbReference type="EMBL" id="AXO24232.1"/>
    </source>
</evidence>
<reference evidence="1 2" key="1">
    <citation type="submission" date="2018-05" db="EMBL/GenBank/DDBJ databases">
        <title>Sequencing and annotation of Mycobacterium avium strain 109 (MAC109).</title>
        <authorList>
            <person name="Matern W.M."/>
            <person name="Bader J.S."/>
            <person name="Karakousis P.C."/>
        </authorList>
    </citation>
    <scope>NUCLEOTIDE SEQUENCE [LARGE SCALE GENOMIC DNA]</scope>
    <source>
        <strain evidence="1 2">MAC109</strain>
    </source>
</reference>
<dbReference type="Proteomes" id="UP000259236">
    <property type="component" value="Chromosome"/>
</dbReference>
<evidence type="ECO:0000313" key="2">
    <source>
        <dbReference type="Proteomes" id="UP000259236"/>
    </source>
</evidence>